<sequence length="535" mass="57643">MSDSRKTRFAALAVVASAALLIAGCSGGGSGGGDAADDVEHVYIDAIQADPSSFNPQLTNSPATTAFGAAVFDTLVGITAEADIFPMLAKSWEFNEDNTTLTFDLEQDVTWHDGEPFTAADVKFNFEEIMEFQTYGAPLVNSIDSIDTPDDHTVVLNLNSNYGPFFETLALQVLIPQHIYEGTDYVTNPANMAPIGTGPMKLESFSSGAEVVLVKNEGYWRGDVKVDRAIYPVMGDTNTRALALISGEVDKAAIDASQLDQLVGKPELVHLEGGFFAQGVVVEMNARNEYLSNPEVRALVFSALDRDKFASAALAGYGEPADGFFPDSLGWAKDESIDFAKDFPYDPDAINEGLDAAGYPVGADGTRFTLNVKYISNLTDTVAIAEQAKSMLADVGIGVNLESVTSEIFTDQVYVQNNFDLAFLRTTVSSDPGLGIARWYACNPDNIAARNPSGICDEEIEAAVDGANSTPERAERAAFFADMQQRAKELIFFAPLVWTNASFPSVNTTRWDGLVEPDADTSTGNLNWLTMTWKG</sequence>
<evidence type="ECO:0000313" key="7">
    <source>
        <dbReference type="EMBL" id="KAA9132267.1"/>
    </source>
</evidence>
<evidence type="ECO:0000256" key="1">
    <source>
        <dbReference type="ARBA" id="ARBA00004196"/>
    </source>
</evidence>
<name>A0A5N0TDV2_9MICO</name>
<dbReference type="RefSeq" id="WP_150894013.1">
    <property type="nucleotide sequence ID" value="NZ_VYUY01000015.1"/>
</dbReference>
<feature type="domain" description="Solute-binding protein family 5" evidence="6">
    <location>
        <begin position="85"/>
        <end position="441"/>
    </location>
</feature>
<dbReference type="GO" id="GO:0042597">
    <property type="term" value="C:periplasmic space"/>
    <property type="evidence" value="ECO:0007669"/>
    <property type="project" value="UniProtKB-ARBA"/>
</dbReference>
<dbReference type="InterPro" id="IPR000914">
    <property type="entry name" value="SBP_5_dom"/>
</dbReference>
<evidence type="ECO:0000313" key="8">
    <source>
        <dbReference type="Proteomes" id="UP000326838"/>
    </source>
</evidence>
<dbReference type="AlphaFoldDB" id="A0A5N0TDV2"/>
<dbReference type="PANTHER" id="PTHR30290:SF10">
    <property type="entry name" value="PERIPLASMIC OLIGOPEPTIDE-BINDING PROTEIN-RELATED"/>
    <property type="match status" value="1"/>
</dbReference>
<dbReference type="PIRSF" id="PIRSF002741">
    <property type="entry name" value="MppA"/>
    <property type="match status" value="1"/>
</dbReference>
<evidence type="ECO:0000256" key="2">
    <source>
        <dbReference type="ARBA" id="ARBA00005695"/>
    </source>
</evidence>
<dbReference type="GO" id="GO:0030313">
    <property type="term" value="C:cell envelope"/>
    <property type="evidence" value="ECO:0007669"/>
    <property type="project" value="UniProtKB-SubCell"/>
</dbReference>
<comment type="subcellular location">
    <subcellularLocation>
        <location evidence="1">Cell envelope</location>
    </subcellularLocation>
</comment>
<reference evidence="8" key="1">
    <citation type="submission" date="2019-09" db="EMBL/GenBank/DDBJ databases">
        <title>Mumia zhuanghuii sp. nov. isolated from the intestinal contents of plateau pika (Ochotona curzoniae) in the Qinghai-Tibet plateau of China.</title>
        <authorList>
            <person name="Tian Z."/>
        </authorList>
    </citation>
    <scope>NUCLEOTIDE SEQUENCE [LARGE SCALE GENOMIC DNA]</scope>
    <source>
        <strain evidence="8">L-033</strain>
    </source>
</reference>
<dbReference type="GO" id="GO:1904680">
    <property type="term" value="F:peptide transmembrane transporter activity"/>
    <property type="evidence" value="ECO:0007669"/>
    <property type="project" value="TreeGrafter"/>
</dbReference>
<dbReference type="SUPFAM" id="SSF53850">
    <property type="entry name" value="Periplasmic binding protein-like II"/>
    <property type="match status" value="1"/>
</dbReference>
<keyword evidence="4 5" id="KW-0732">Signal</keyword>
<gene>
    <name evidence="7" type="ORF">F6B40_11210</name>
</gene>
<evidence type="ECO:0000256" key="4">
    <source>
        <dbReference type="ARBA" id="ARBA00022729"/>
    </source>
</evidence>
<comment type="caution">
    <text evidence="7">The sequence shown here is derived from an EMBL/GenBank/DDBJ whole genome shotgun (WGS) entry which is preliminary data.</text>
</comment>
<feature type="signal peptide" evidence="5">
    <location>
        <begin position="1"/>
        <end position="35"/>
    </location>
</feature>
<evidence type="ECO:0000256" key="5">
    <source>
        <dbReference type="SAM" id="SignalP"/>
    </source>
</evidence>
<keyword evidence="8" id="KW-1185">Reference proteome</keyword>
<dbReference type="EMBL" id="VYUY01000015">
    <property type="protein sequence ID" value="KAA9132267.1"/>
    <property type="molecule type" value="Genomic_DNA"/>
</dbReference>
<dbReference type="PANTHER" id="PTHR30290">
    <property type="entry name" value="PERIPLASMIC BINDING COMPONENT OF ABC TRANSPORTER"/>
    <property type="match status" value="1"/>
</dbReference>
<dbReference type="InterPro" id="IPR039424">
    <property type="entry name" value="SBP_5"/>
</dbReference>
<evidence type="ECO:0000259" key="6">
    <source>
        <dbReference type="Pfam" id="PF00496"/>
    </source>
</evidence>
<dbReference type="GO" id="GO:0015833">
    <property type="term" value="P:peptide transport"/>
    <property type="evidence" value="ECO:0007669"/>
    <property type="project" value="TreeGrafter"/>
</dbReference>
<comment type="similarity">
    <text evidence="2">Belongs to the bacterial solute-binding protein 5 family.</text>
</comment>
<dbReference type="InterPro" id="IPR030678">
    <property type="entry name" value="Peptide/Ni-bd"/>
</dbReference>
<protein>
    <recommendedName>
        <fullName evidence="6">Solute-binding protein family 5 domain-containing protein</fullName>
    </recommendedName>
</protein>
<dbReference type="Pfam" id="PF00496">
    <property type="entry name" value="SBP_bac_5"/>
    <property type="match status" value="1"/>
</dbReference>
<dbReference type="Gene3D" id="3.10.105.10">
    <property type="entry name" value="Dipeptide-binding Protein, Domain 3"/>
    <property type="match status" value="1"/>
</dbReference>
<keyword evidence="3" id="KW-0813">Transport</keyword>
<dbReference type="Gene3D" id="3.40.190.10">
    <property type="entry name" value="Periplasmic binding protein-like II"/>
    <property type="match status" value="1"/>
</dbReference>
<dbReference type="GO" id="GO:0043190">
    <property type="term" value="C:ATP-binding cassette (ABC) transporter complex"/>
    <property type="evidence" value="ECO:0007669"/>
    <property type="project" value="InterPro"/>
</dbReference>
<organism evidence="7 8">
    <name type="scientific">Microbacterium caowuchunii</name>
    <dbReference type="NCBI Taxonomy" id="2614638"/>
    <lineage>
        <taxon>Bacteria</taxon>
        <taxon>Bacillati</taxon>
        <taxon>Actinomycetota</taxon>
        <taxon>Actinomycetes</taxon>
        <taxon>Micrococcales</taxon>
        <taxon>Microbacteriaceae</taxon>
        <taxon>Microbacterium</taxon>
    </lineage>
</organism>
<evidence type="ECO:0000256" key="3">
    <source>
        <dbReference type="ARBA" id="ARBA00022448"/>
    </source>
</evidence>
<dbReference type="Proteomes" id="UP000326838">
    <property type="component" value="Unassembled WGS sequence"/>
</dbReference>
<feature type="chain" id="PRO_5024433077" description="Solute-binding protein family 5 domain-containing protein" evidence="5">
    <location>
        <begin position="36"/>
        <end position="535"/>
    </location>
</feature>
<proteinExistence type="inferred from homology"/>
<dbReference type="PROSITE" id="PS51257">
    <property type="entry name" value="PROKAR_LIPOPROTEIN"/>
    <property type="match status" value="1"/>
</dbReference>
<accession>A0A5N0TDV2</accession>